<accession>A0AAJ6QW18</accession>
<proteinExistence type="predicted"/>
<protein>
    <submittedName>
        <fullName evidence="3">Uncharacterized protein LOC100899989</fullName>
    </submittedName>
</protein>
<dbReference type="KEGG" id="goe:100899989"/>
<name>A0AAJ6QW18_9ACAR</name>
<organism evidence="2 3">
    <name type="scientific">Galendromus occidentalis</name>
    <name type="common">western predatory mite</name>
    <dbReference type="NCBI Taxonomy" id="34638"/>
    <lineage>
        <taxon>Eukaryota</taxon>
        <taxon>Metazoa</taxon>
        <taxon>Ecdysozoa</taxon>
        <taxon>Arthropoda</taxon>
        <taxon>Chelicerata</taxon>
        <taxon>Arachnida</taxon>
        <taxon>Acari</taxon>
        <taxon>Parasitiformes</taxon>
        <taxon>Mesostigmata</taxon>
        <taxon>Gamasina</taxon>
        <taxon>Phytoseioidea</taxon>
        <taxon>Phytoseiidae</taxon>
        <taxon>Typhlodrominae</taxon>
        <taxon>Galendromus</taxon>
    </lineage>
</organism>
<feature type="signal peptide" evidence="1">
    <location>
        <begin position="1"/>
        <end position="22"/>
    </location>
</feature>
<dbReference type="Gene3D" id="3.15.10.50">
    <property type="match status" value="1"/>
</dbReference>
<reference evidence="3" key="1">
    <citation type="submission" date="2025-08" db="UniProtKB">
        <authorList>
            <consortium name="RefSeq"/>
        </authorList>
    </citation>
    <scope>IDENTIFICATION</scope>
</reference>
<dbReference type="RefSeq" id="XP_003745621.1">
    <property type="nucleotide sequence ID" value="XM_003745573.2"/>
</dbReference>
<feature type="chain" id="PRO_5042544124" evidence="1">
    <location>
        <begin position="23"/>
        <end position="213"/>
    </location>
</feature>
<evidence type="ECO:0000313" key="2">
    <source>
        <dbReference type="Proteomes" id="UP000694867"/>
    </source>
</evidence>
<gene>
    <name evidence="3" type="primary">LOC100899989</name>
</gene>
<keyword evidence="2" id="KW-1185">Reference proteome</keyword>
<dbReference type="Proteomes" id="UP000694867">
    <property type="component" value="Unplaced"/>
</dbReference>
<evidence type="ECO:0000313" key="3">
    <source>
        <dbReference type="RefSeq" id="XP_003745621.1"/>
    </source>
</evidence>
<keyword evidence="1" id="KW-0732">Signal</keyword>
<evidence type="ECO:0000256" key="1">
    <source>
        <dbReference type="SAM" id="SignalP"/>
    </source>
</evidence>
<sequence length="213" mass="24403">MDRRIGLSVFVLLATAIGYSAGGDMSLVQICEKGKGREDFMSNLFDHLRSVLKSNEPFKMEDDIRQVLRLYDGRLYGLSDFYLRHEPQVACFDDVANVVLVFSFNNTKVHYTWNFAGIKQITGGFWTLADRITAEVQLKAPVNHNKLTNFEVERVRLTELHNMRVQVDGVQPFAWLGTQIGTVGTLMTRDNLKKFLQTNLDIIFKEIFADFEV</sequence>
<dbReference type="InterPro" id="IPR038602">
    <property type="entry name" value="Mite_allergen_7_sf"/>
</dbReference>
<dbReference type="GeneID" id="100899989"/>
<dbReference type="AlphaFoldDB" id="A0AAJ6QW18"/>